<dbReference type="PROSITE" id="PS52015">
    <property type="entry name" value="TONB_CTD"/>
    <property type="match status" value="1"/>
</dbReference>
<evidence type="ECO:0000256" key="9">
    <source>
        <dbReference type="ARBA" id="ARBA00023136"/>
    </source>
</evidence>
<dbReference type="Pfam" id="PF03544">
    <property type="entry name" value="TonB_C"/>
    <property type="match status" value="1"/>
</dbReference>
<dbReference type="GO" id="GO:0015031">
    <property type="term" value="P:protein transport"/>
    <property type="evidence" value="ECO:0007669"/>
    <property type="project" value="UniProtKB-UniRule"/>
</dbReference>
<evidence type="ECO:0000313" key="12">
    <source>
        <dbReference type="EMBL" id="ALR22328.1"/>
    </source>
</evidence>
<dbReference type="InterPro" id="IPR037682">
    <property type="entry name" value="TonB_C"/>
</dbReference>
<evidence type="ECO:0000259" key="11">
    <source>
        <dbReference type="PROSITE" id="PS52015"/>
    </source>
</evidence>
<reference evidence="12 13" key="1">
    <citation type="submission" date="2015-11" db="EMBL/GenBank/DDBJ databases">
        <title>A Two-component Flavoprotein Monooxygenase System MeaXY Responsible for para-Hydroxylation of 2-Methyl-6-ethylaniline and 2,6-Diethylaniline in Sphingobium baderi DE-13.</title>
        <authorList>
            <person name="Cheng M."/>
            <person name="Meng Q."/>
            <person name="Yang Y."/>
            <person name="Chu C."/>
            <person name="Yan X."/>
            <person name="He J."/>
            <person name="Li S."/>
        </authorList>
    </citation>
    <scope>NUCLEOTIDE SEQUENCE [LARGE SCALE GENOMIC DNA]</scope>
    <source>
        <strain evidence="12 13">DE-13</strain>
    </source>
</reference>
<dbReference type="OrthoDB" id="1685233at2"/>
<dbReference type="Gene3D" id="3.30.1150.10">
    <property type="match status" value="1"/>
</dbReference>
<evidence type="ECO:0000256" key="2">
    <source>
        <dbReference type="ARBA" id="ARBA00006555"/>
    </source>
</evidence>
<evidence type="ECO:0000256" key="5">
    <source>
        <dbReference type="ARBA" id="ARBA00022519"/>
    </source>
</evidence>
<dbReference type="InterPro" id="IPR003538">
    <property type="entry name" value="TonB"/>
</dbReference>
<evidence type="ECO:0000256" key="4">
    <source>
        <dbReference type="ARBA" id="ARBA00022475"/>
    </source>
</evidence>
<keyword evidence="7 10" id="KW-0653">Protein transport</keyword>
<keyword evidence="9 10" id="KW-0472">Membrane</keyword>
<dbReference type="GO" id="GO:0030288">
    <property type="term" value="C:outer membrane-bounded periplasmic space"/>
    <property type="evidence" value="ECO:0007669"/>
    <property type="project" value="InterPro"/>
</dbReference>
<dbReference type="STRING" id="1332080.ATN00_02655"/>
<comment type="function">
    <text evidence="10">Interacts with outer membrane receptor proteins that carry out high-affinity binding and energy dependent uptake into the periplasmic space of specific substrates. It could act to transduce energy from the cytoplasmic membrane to specific energy-requiring processes in the outer membrane, resulting in the release into the periplasm of ligands bound by these outer membrane proteins.</text>
</comment>
<dbReference type="Proteomes" id="UP000056968">
    <property type="component" value="Chromosome"/>
</dbReference>
<evidence type="ECO:0000313" key="13">
    <source>
        <dbReference type="Proteomes" id="UP000056968"/>
    </source>
</evidence>
<dbReference type="InterPro" id="IPR051045">
    <property type="entry name" value="TonB-dependent_transducer"/>
</dbReference>
<dbReference type="NCBIfam" id="TIGR01352">
    <property type="entry name" value="tonB_Cterm"/>
    <property type="match status" value="1"/>
</dbReference>
<dbReference type="GO" id="GO:0005886">
    <property type="term" value="C:plasma membrane"/>
    <property type="evidence" value="ECO:0007669"/>
    <property type="project" value="UniProtKB-SubCell"/>
</dbReference>
<name>A0A0S3F4E5_9SPHN</name>
<organism evidence="12 13">
    <name type="scientific">Sphingobium baderi</name>
    <dbReference type="NCBI Taxonomy" id="1332080"/>
    <lineage>
        <taxon>Bacteria</taxon>
        <taxon>Pseudomonadati</taxon>
        <taxon>Pseudomonadota</taxon>
        <taxon>Alphaproteobacteria</taxon>
        <taxon>Sphingomonadales</taxon>
        <taxon>Sphingomonadaceae</taxon>
        <taxon>Sphingobium</taxon>
    </lineage>
</organism>
<evidence type="ECO:0000256" key="1">
    <source>
        <dbReference type="ARBA" id="ARBA00004383"/>
    </source>
</evidence>
<keyword evidence="10" id="KW-0735">Signal-anchor</keyword>
<dbReference type="PANTHER" id="PTHR33446">
    <property type="entry name" value="PROTEIN TONB-RELATED"/>
    <property type="match status" value="1"/>
</dbReference>
<dbReference type="RefSeq" id="WP_062061797.1">
    <property type="nucleotide sequence ID" value="NZ_CP013264.1"/>
</dbReference>
<keyword evidence="8 10" id="KW-1133">Transmembrane helix</keyword>
<gene>
    <name evidence="12" type="ORF">ATN00_02655</name>
</gene>
<evidence type="ECO:0000256" key="6">
    <source>
        <dbReference type="ARBA" id="ARBA00022692"/>
    </source>
</evidence>
<dbReference type="EMBL" id="CP013264">
    <property type="protein sequence ID" value="ALR22328.1"/>
    <property type="molecule type" value="Genomic_DNA"/>
</dbReference>
<dbReference type="GO" id="GO:0015891">
    <property type="term" value="P:siderophore transport"/>
    <property type="evidence" value="ECO:0007669"/>
    <property type="project" value="InterPro"/>
</dbReference>
<accession>A0A0S3F4E5</accession>
<dbReference type="KEGG" id="sbd:ATN00_02655"/>
<evidence type="ECO:0000256" key="10">
    <source>
        <dbReference type="RuleBase" id="RU362123"/>
    </source>
</evidence>
<dbReference type="AlphaFoldDB" id="A0A0S3F4E5"/>
<dbReference type="InterPro" id="IPR006260">
    <property type="entry name" value="TonB/TolA_C"/>
</dbReference>
<protein>
    <recommendedName>
        <fullName evidence="10">Protein TonB</fullName>
    </recommendedName>
</protein>
<keyword evidence="6 10" id="KW-0812">Transmembrane</keyword>
<keyword evidence="4 10" id="KW-1003">Cell membrane</keyword>
<evidence type="ECO:0000256" key="3">
    <source>
        <dbReference type="ARBA" id="ARBA00022448"/>
    </source>
</evidence>
<sequence length="230" mass="23982">MGSITMGPASGATMSGYRGSRRSPIGIGGAIAVHAIVVGAILLMPREMITTFIPTTLQGTNIPLDAPPPEIAPPEQTDIKPSQPTMERPTAPETIVPLGGFNDALTGTDGPSQGDGGSMVSGGMNPPADPPALPVFVDAAIDPKALAAFQPDYPGTMIRQGIEGSVKVRVTIGANGRVTAIERLSASDDAFWLATQRHALRKWRFAPATRDGVPVASSKVLTVHFRLQNN</sequence>
<evidence type="ECO:0000256" key="7">
    <source>
        <dbReference type="ARBA" id="ARBA00022927"/>
    </source>
</evidence>
<feature type="domain" description="TonB C-terminal" evidence="11">
    <location>
        <begin position="138"/>
        <end position="230"/>
    </location>
</feature>
<dbReference type="PRINTS" id="PR01374">
    <property type="entry name" value="TONBPROTEIN"/>
</dbReference>
<keyword evidence="3 10" id="KW-0813">Transport</keyword>
<dbReference type="SUPFAM" id="SSF74653">
    <property type="entry name" value="TolA/TonB C-terminal domain"/>
    <property type="match status" value="1"/>
</dbReference>
<feature type="transmembrane region" description="Helical" evidence="10">
    <location>
        <begin position="25"/>
        <end position="44"/>
    </location>
</feature>
<proteinExistence type="inferred from homology"/>
<keyword evidence="5 10" id="KW-0997">Cell inner membrane</keyword>
<dbReference type="GO" id="GO:0055085">
    <property type="term" value="P:transmembrane transport"/>
    <property type="evidence" value="ECO:0007669"/>
    <property type="project" value="InterPro"/>
</dbReference>
<keyword evidence="13" id="KW-1185">Reference proteome</keyword>
<dbReference type="GO" id="GO:0031992">
    <property type="term" value="F:energy transducer activity"/>
    <property type="evidence" value="ECO:0007669"/>
    <property type="project" value="InterPro"/>
</dbReference>
<comment type="subcellular location">
    <subcellularLocation>
        <location evidence="1 10">Cell inner membrane</location>
        <topology evidence="1 10">Single-pass membrane protein</topology>
        <orientation evidence="1 10">Periplasmic side</orientation>
    </subcellularLocation>
</comment>
<evidence type="ECO:0000256" key="8">
    <source>
        <dbReference type="ARBA" id="ARBA00022989"/>
    </source>
</evidence>
<comment type="similarity">
    <text evidence="2 10">Belongs to the TonB family.</text>
</comment>